<accession>A0ABQ7SYQ3</accession>
<name>A0ABQ7SYQ3_PHRPL</name>
<keyword evidence="4" id="KW-1185">Reference proteome</keyword>
<comment type="caution">
    <text evidence="3">The sequence shown here is derived from an EMBL/GenBank/DDBJ whole genome shotgun (WGS) entry which is preliminary data.</text>
</comment>
<evidence type="ECO:0000313" key="4">
    <source>
        <dbReference type="Proteomes" id="UP000826234"/>
    </source>
</evidence>
<organism evidence="3 4">
    <name type="scientific">Phrynosoma platyrhinos</name>
    <name type="common">Desert horned lizard</name>
    <dbReference type="NCBI Taxonomy" id="52577"/>
    <lineage>
        <taxon>Eukaryota</taxon>
        <taxon>Metazoa</taxon>
        <taxon>Chordata</taxon>
        <taxon>Craniata</taxon>
        <taxon>Vertebrata</taxon>
        <taxon>Euteleostomi</taxon>
        <taxon>Lepidosauria</taxon>
        <taxon>Squamata</taxon>
        <taxon>Bifurcata</taxon>
        <taxon>Unidentata</taxon>
        <taxon>Episquamata</taxon>
        <taxon>Toxicofera</taxon>
        <taxon>Iguania</taxon>
        <taxon>Phrynosomatidae</taxon>
        <taxon>Phrynosomatinae</taxon>
        <taxon>Phrynosoma</taxon>
    </lineage>
</organism>
<reference evidence="3 4" key="1">
    <citation type="journal article" date="2022" name="Gigascience">
        <title>A chromosome-level genome assembly and annotation of the desert horned lizard, Phrynosoma platyrhinos, provides insight into chromosomal rearrangements among reptiles.</title>
        <authorList>
            <person name="Koochekian N."/>
            <person name="Ascanio A."/>
            <person name="Farleigh K."/>
            <person name="Card D.C."/>
            <person name="Schield D.R."/>
            <person name="Castoe T.A."/>
            <person name="Jezkova T."/>
        </authorList>
    </citation>
    <scope>NUCLEOTIDE SEQUENCE [LARGE SCALE GENOMIC DNA]</scope>
    <source>
        <strain evidence="3">NK-2021</strain>
    </source>
</reference>
<dbReference type="EMBL" id="JAIPUX010003289">
    <property type="protein sequence ID" value="KAH0622526.1"/>
    <property type="molecule type" value="Genomic_DNA"/>
</dbReference>
<dbReference type="SUPFAM" id="SSF50978">
    <property type="entry name" value="WD40 repeat-like"/>
    <property type="match status" value="1"/>
</dbReference>
<dbReference type="InterPro" id="IPR036322">
    <property type="entry name" value="WD40_repeat_dom_sf"/>
</dbReference>
<evidence type="ECO:0008006" key="5">
    <source>
        <dbReference type="Google" id="ProtNLM"/>
    </source>
</evidence>
<evidence type="ECO:0000313" key="3">
    <source>
        <dbReference type="EMBL" id="KAH0622526.1"/>
    </source>
</evidence>
<dbReference type="Proteomes" id="UP000826234">
    <property type="component" value="Unassembled WGS sequence"/>
</dbReference>
<dbReference type="PANTHER" id="PTHR44324:SF2">
    <property type="entry name" value="WD REPEAT-CONTAINING PROTEIN 64"/>
    <property type="match status" value="1"/>
</dbReference>
<dbReference type="PANTHER" id="PTHR44324">
    <property type="entry name" value="WD40 REPEAT DOMAIN 95"/>
    <property type="match status" value="1"/>
</dbReference>
<gene>
    <name evidence="3" type="ORF">JD844_024908</name>
</gene>
<sequence length="218" mass="25055">MRLKYPAKLQMSESYLLKESMVMFLFVKGDLLKEILPFTKHPPIPLTALCTDVSSKILFAANKAHSTKIVDLFYNEEKNLVVTASTDNSVRVWHSRDGRYFGYFGQRRLFEISESTDIILPCDVNEMPLTIKEGSKYMEKKQKFEYPLVLDKERWKTLTRSTLSLKKPGPLEVDHDFKFFKALASPKINKQPLESFKSGNKDAGVVFGCIPIYRVSSK</sequence>
<keyword evidence="2" id="KW-0853">WD repeat</keyword>
<evidence type="ECO:0000256" key="2">
    <source>
        <dbReference type="PROSITE-ProRule" id="PRU00221"/>
    </source>
</evidence>
<dbReference type="InterPro" id="IPR051242">
    <property type="entry name" value="WD-EF-hand_domain"/>
</dbReference>
<dbReference type="InterPro" id="IPR001680">
    <property type="entry name" value="WD40_rpt"/>
</dbReference>
<protein>
    <recommendedName>
        <fullName evidence="5">WD repeat-containing protein 64</fullName>
    </recommendedName>
</protein>
<keyword evidence="1" id="KW-0677">Repeat</keyword>
<dbReference type="PROSITE" id="PS50294">
    <property type="entry name" value="WD_REPEATS_REGION"/>
    <property type="match status" value="1"/>
</dbReference>
<feature type="repeat" description="WD" evidence="2">
    <location>
        <begin position="62"/>
        <end position="103"/>
    </location>
</feature>
<evidence type="ECO:0000256" key="1">
    <source>
        <dbReference type="ARBA" id="ARBA00022737"/>
    </source>
</evidence>
<dbReference type="PROSITE" id="PS50082">
    <property type="entry name" value="WD_REPEATS_2"/>
    <property type="match status" value="1"/>
</dbReference>
<proteinExistence type="predicted"/>